<evidence type="ECO:0000313" key="2">
    <source>
        <dbReference type="EMBL" id="KAJ1108810.1"/>
    </source>
</evidence>
<accession>A0AAV7MYG7</accession>
<feature type="region of interest" description="Disordered" evidence="1">
    <location>
        <begin position="1"/>
        <end position="49"/>
    </location>
</feature>
<reference evidence="2" key="1">
    <citation type="journal article" date="2022" name="bioRxiv">
        <title>Sequencing and chromosome-scale assembly of the giantPleurodeles waltlgenome.</title>
        <authorList>
            <person name="Brown T."/>
            <person name="Elewa A."/>
            <person name="Iarovenko S."/>
            <person name="Subramanian E."/>
            <person name="Araus A.J."/>
            <person name="Petzold A."/>
            <person name="Susuki M."/>
            <person name="Suzuki K.-i.T."/>
            <person name="Hayashi T."/>
            <person name="Toyoda A."/>
            <person name="Oliveira C."/>
            <person name="Osipova E."/>
            <person name="Leigh N.D."/>
            <person name="Simon A."/>
            <person name="Yun M.H."/>
        </authorList>
    </citation>
    <scope>NUCLEOTIDE SEQUENCE</scope>
    <source>
        <strain evidence="2">20211129_DDA</strain>
        <tissue evidence="2">Liver</tissue>
    </source>
</reference>
<gene>
    <name evidence="2" type="ORF">NDU88_006180</name>
</gene>
<evidence type="ECO:0000313" key="3">
    <source>
        <dbReference type="Proteomes" id="UP001066276"/>
    </source>
</evidence>
<organism evidence="2 3">
    <name type="scientific">Pleurodeles waltl</name>
    <name type="common">Iberian ribbed newt</name>
    <dbReference type="NCBI Taxonomy" id="8319"/>
    <lineage>
        <taxon>Eukaryota</taxon>
        <taxon>Metazoa</taxon>
        <taxon>Chordata</taxon>
        <taxon>Craniata</taxon>
        <taxon>Vertebrata</taxon>
        <taxon>Euteleostomi</taxon>
        <taxon>Amphibia</taxon>
        <taxon>Batrachia</taxon>
        <taxon>Caudata</taxon>
        <taxon>Salamandroidea</taxon>
        <taxon>Salamandridae</taxon>
        <taxon>Pleurodelinae</taxon>
        <taxon>Pleurodeles</taxon>
    </lineage>
</organism>
<evidence type="ECO:0000256" key="1">
    <source>
        <dbReference type="SAM" id="MobiDB-lite"/>
    </source>
</evidence>
<feature type="compositionally biased region" description="Basic and acidic residues" evidence="1">
    <location>
        <begin position="23"/>
        <end position="33"/>
    </location>
</feature>
<protein>
    <submittedName>
        <fullName evidence="2">Uncharacterized protein</fullName>
    </submittedName>
</protein>
<proteinExistence type="predicted"/>
<dbReference type="Proteomes" id="UP001066276">
    <property type="component" value="Chromosome 9"/>
</dbReference>
<dbReference type="EMBL" id="JANPWB010000013">
    <property type="protein sequence ID" value="KAJ1108810.1"/>
    <property type="molecule type" value="Genomic_DNA"/>
</dbReference>
<keyword evidence="3" id="KW-1185">Reference proteome</keyword>
<dbReference type="AlphaFoldDB" id="A0AAV7MYG7"/>
<sequence>MHAGFRDAQTERRGGQRQGGDSGPERNNGDDSRQRRRGGLGEPFRAEGEEFAEELNVRKVRFSEKDEEE</sequence>
<name>A0AAV7MYG7_PLEWA</name>
<feature type="compositionally biased region" description="Basic and acidic residues" evidence="1">
    <location>
        <begin position="1"/>
        <end position="14"/>
    </location>
</feature>
<comment type="caution">
    <text evidence="2">The sequence shown here is derived from an EMBL/GenBank/DDBJ whole genome shotgun (WGS) entry which is preliminary data.</text>
</comment>